<evidence type="ECO:0000256" key="13">
    <source>
        <dbReference type="ARBA" id="ARBA00046114"/>
    </source>
</evidence>
<dbReference type="GO" id="GO:0044782">
    <property type="term" value="P:cilium organization"/>
    <property type="evidence" value="ECO:0007669"/>
    <property type="project" value="TreeGrafter"/>
</dbReference>
<feature type="region of interest" description="Disordered" evidence="15">
    <location>
        <begin position="352"/>
        <end position="404"/>
    </location>
</feature>
<evidence type="ECO:0000256" key="12">
    <source>
        <dbReference type="ARBA" id="ARBA00023273"/>
    </source>
</evidence>
<feature type="domain" description="Trichohyalin-plectin-homology" evidence="16">
    <location>
        <begin position="105"/>
        <end position="456"/>
    </location>
</feature>
<evidence type="ECO:0000256" key="1">
    <source>
        <dbReference type="ARBA" id="ARBA00004123"/>
    </source>
</evidence>
<sequence>MSRINLNQKEKELERQKFAKVVEEDEKFKLKIEREKASDITRRRKDFIRRLELERRESSLNGVVLKAQEVDALQNNQFGQEEKLALELDLLRRKEIADEKLRLYLRQNSHELKELESQLKAAYTKKAIATQLAEKQANKLENEISEKRAREIIERAVGTLEEQEEAQRLHEKKQKDEFRHSLQDQIIEKERLRQVEFLSFMKEKKNYDDILQKIKEDEERETEQKKVSQQKLKEEMEQFYTARAMWKAKERLLIQQEDEKIKQINNEKKRQREVAGAQELAKKSASEEISNKLLTEFLLKQKQKDEKEAIIATLMRYEIEEKENQRSQNEATKAVALREQVRADYKRALAEKSRRKNEEKEMEMQFAQQMKLRIDEEDKTEREKQEKRRQEQRNNLAYNKEAMRQNVQKRAENLKLTQMINELTEEEEERRVRLVQEERLKMLKEHAPKLLGYFPKGSLREQDLEALGITGASPLPESCPLEGRQNPHN</sequence>
<evidence type="ECO:0000256" key="8">
    <source>
        <dbReference type="ARBA" id="ARBA00023069"/>
    </source>
</evidence>
<dbReference type="PANTHER" id="PTHR19265">
    <property type="entry name" value="MEIOSIS-SPECIFIC NUCLEAR STRUCTURAL PROTEIN 1"/>
    <property type="match status" value="1"/>
</dbReference>
<evidence type="ECO:0000256" key="10">
    <source>
        <dbReference type="ARBA" id="ARBA00023242"/>
    </source>
</evidence>
<keyword evidence="5" id="KW-0963">Cytoplasm</keyword>
<evidence type="ECO:0000259" key="16">
    <source>
        <dbReference type="Pfam" id="PF13868"/>
    </source>
</evidence>
<dbReference type="GO" id="GO:0051321">
    <property type="term" value="P:meiotic cell cycle"/>
    <property type="evidence" value="ECO:0007669"/>
    <property type="project" value="UniProtKB-KW"/>
</dbReference>
<protein>
    <recommendedName>
        <fullName evidence="4">Meiosis-specific nuclear structural protein 1</fullName>
    </recommendedName>
</protein>
<reference evidence="17 18" key="1">
    <citation type="submission" date="2023-10" db="EMBL/GenBank/DDBJ databases">
        <title>Genomes of two closely related lineages of the louse Polyplax serrata with different host specificities.</title>
        <authorList>
            <person name="Martinu J."/>
            <person name="Tarabai H."/>
            <person name="Stefka J."/>
            <person name="Hypsa V."/>
        </authorList>
    </citation>
    <scope>NUCLEOTIDE SEQUENCE [LARGE SCALE GENOMIC DNA]</scope>
    <source>
        <strain evidence="17">HR10_N</strain>
    </source>
</reference>
<feature type="compositionally biased region" description="Basic and acidic residues" evidence="15">
    <location>
        <begin position="372"/>
        <end position="392"/>
    </location>
</feature>
<keyword evidence="9" id="KW-0206">Cytoskeleton</keyword>
<dbReference type="Proteomes" id="UP001372834">
    <property type="component" value="Unassembled WGS sequence"/>
</dbReference>
<evidence type="ECO:0000256" key="11">
    <source>
        <dbReference type="ARBA" id="ARBA00023254"/>
    </source>
</evidence>
<proteinExistence type="inferred from homology"/>
<dbReference type="GO" id="GO:0005634">
    <property type="term" value="C:nucleus"/>
    <property type="evidence" value="ECO:0007669"/>
    <property type="project" value="UniProtKB-SubCell"/>
</dbReference>
<evidence type="ECO:0000256" key="14">
    <source>
        <dbReference type="SAM" id="Coils"/>
    </source>
</evidence>
<evidence type="ECO:0000256" key="2">
    <source>
        <dbReference type="ARBA" id="ARBA00004611"/>
    </source>
</evidence>
<comment type="function">
    <text evidence="13">Microtubule inner protein (MIP) part of the dynein-decorated doublet microtubules (DMTs) in cilia axoneme, which is required for motile cilia beating. May play a role in the control of meiotic division and germ cell differentiation through regulation of pairing and recombination during meiosis. Required for sperm flagella assembly. May play a role in the assembly and function of the outer dynein arm-docking complex (ODA-DC). ODA-DC mediates outer dynein arms (ODA) binding onto the axonemal doublet microtubules.</text>
</comment>
<name>A0AAN8SBS5_POLSC</name>
<dbReference type="PANTHER" id="PTHR19265:SF0">
    <property type="entry name" value="MEIOSIS-SPECIFIC NUCLEAR STRUCTURAL PROTEIN 1"/>
    <property type="match status" value="1"/>
</dbReference>
<evidence type="ECO:0000256" key="3">
    <source>
        <dbReference type="ARBA" id="ARBA00009158"/>
    </source>
</evidence>
<dbReference type="EMBL" id="JAWJWE010000001">
    <property type="protein sequence ID" value="KAK6643813.1"/>
    <property type="molecule type" value="Genomic_DNA"/>
</dbReference>
<evidence type="ECO:0000256" key="15">
    <source>
        <dbReference type="SAM" id="MobiDB-lite"/>
    </source>
</evidence>
<keyword evidence="7 14" id="KW-0175">Coiled coil</keyword>
<organism evidence="17 18">
    <name type="scientific">Polyplax serrata</name>
    <name type="common">Common mouse louse</name>
    <dbReference type="NCBI Taxonomy" id="468196"/>
    <lineage>
        <taxon>Eukaryota</taxon>
        <taxon>Metazoa</taxon>
        <taxon>Ecdysozoa</taxon>
        <taxon>Arthropoda</taxon>
        <taxon>Hexapoda</taxon>
        <taxon>Insecta</taxon>
        <taxon>Pterygota</taxon>
        <taxon>Neoptera</taxon>
        <taxon>Paraneoptera</taxon>
        <taxon>Psocodea</taxon>
        <taxon>Troctomorpha</taxon>
        <taxon>Phthiraptera</taxon>
        <taxon>Anoplura</taxon>
        <taxon>Polyplacidae</taxon>
        <taxon>Polyplax</taxon>
    </lineage>
</organism>
<accession>A0AAN8SBS5</accession>
<keyword evidence="8" id="KW-0969">Cilium</keyword>
<evidence type="ECO:0000256" key="7">
    <source>
        <dbReference type="ARBA" id="ARBA00023054"/>
    </source>
</evidence>
<dbReference type="InterPro" id="IPR043597">
    <property type="entry name" value="TPH_dom"/>
</dbReference>
<keyword evidence="6" id="KW-0282">Flagellum</keyword>
<evidence type="ECO:0000256" key="9">
    <source>
        <dbReference type="ARBA" id="ARBA00023212"/>
    </source>
</evidence>
<keyword evidence="12" id="KW-0966">Cell projection</keyword>
<evidence type="ECO:0000256" key="5">
    <source>
        <dbReference type="ARBA" id="ARBA00022490"/>
    </source>
</evidence>
<feature type="coiled-coil region" evidence="14">
    <location>
        <begin position="211"/>
        <end position="274"/>
    </location>
</feature>
<dbReference type="GO" id="GO:0031514">
    <property type="term" value="C:motile cilium"/>
    <property type="evidence" value="ECO:0007669"/>
    <property type="project" value="TreeGrafter"/>
</dbReference>
<comment type="similarity">
    <text evidence="3">Belongs to the MNS1 family.</text>
</comment>
<dbReference type="AlphaFoldDB" id="A0AAN8SBS5"/>
<feature type="coiled-coil region" evidence="14">
    <location>
        <begin position="105"/>
        <end position="150"/>
    </location>
</feature>
<gene>
    <name evidence="17" type="ORF">RUM43_000076</name>
</gene>
<evidence type="ECO:0000256" key="6">
    <source>
        <dbReference type="ARBA" id="ARBA00022846"/>
    </source>
</evidence>
<feature type="compositionally biased region" description="Basic and acidic residues" evidence="15">
    <location>
        <begin position="352"/>
        <end position="363"/>
    </location>
</feature>
<dbReference type="InterPro" id="IPR026504">
    <property type="entry name" value="MNS1"/>
</dbReference>
<feature type="region of interest" description="Disordered" evidence="15">
    <location>
        <begin position="470"/>
        <end position="489"/>
    </location>
</feature>
<dbReference type="Pfam" id="PF13868">
    <property type="entry name" value="TPH"/>
    <property type="match status" value="1"/>
</dbReference>
<evidence type="ECO:0000313" key="18">
    <source>
        <dbReference type="Proteomes" id="UP001372834"/>
    </source>
</evidence>
<keyword evidence="11" id="KW-0469">Meiosis</keyword>
<comment type="subcellular location">
    <subcellularLocation>
        <location evidence="2">Cytoplasm</location>
        <location evidence="2">Cytoskeleton</location>
        <location evidence="2">Flagellum axoneme</location>
    </subcellularLocation>
    <subcellularLocation>
        <location evidence="1">Nucleus</location>
    </subcellularLocation>
</comment>
<comment type="caution">
    <text evidence="17">The sequence shown here is derived from an EMBL/GenBank/DDBJ whole genome shotgun (WGS) entry which is preliminary data.</text>
</comment>
<keyword evidence="10" id="KW-0539">Nucleus</keyword>
<evidence type="ECO:0000256" key="4">
    <source>
        <dbReference type="ARBA" id="ARBA00014813"/>
    </source>
</evidence>
<evidence type="ECO:0000313" key="17">
    <source>
        <dbReference type="EMBL" id="KAK6643813.1"/>
    </source>
</evidence>